<dbReference type="InterPro" id="IPR042001">
    <property type="entry name" value="Sortase_F"/>
</dbReference>
<dbReference type="Pfam" id="PF04203">
    <property type="entry name" value="Sortase"/>
    <property type="match status" value="1"/>
</dbReference>
<protein>
    <recommendedName>
        <fullName evidence="5">Sortase family protein</fullName>
    </recommendedName>
</protein>
<feature type="compositionally biased region" description="Basic residues" evidence="2">
    <location>
        <begin position="18"/>
        <end position="27"/>
    </location>
</feature>
<dbReference type="Proteomes" id="UP000830115">
    <property type="component" value="Chromosome"/>
</dbReference>
<dbReference type="CDD" id="cd05829">
    <property type="entry name" value="Sortase_F"/>
    <property type="match status" value="1"/>
</dbReference>
<accession>A0ABY4MFX7</accession>
<feature type="region of interest" description="Disordered" evidence="2">
    <location>
        <begin position="1"/>
        <end position="28"/>
    </location>
</feature>
<evidence type="ECO:0008006" key="5">
    <source>
        <dbReference type="Google" id="ProtNLM"/>
    </source>
</evidence>
<feature type="region of interest" description="Disordered" evidence="2">
    <location>
        <begin position="57"/>
        <end position="124"/>
    </location>
</feature>
<evidence type="ECO:0000313" key="3">
    <source>
        <dbReference type="EMBL" id="UQA95236.1"/>
    </source>
</evidence>
<keyword evidence="1" id="KW-0378">Hydrolase</keyword>
<feature type="compositionally biased region" description="Polar residues" evidence="2">
    <location>
        <begin position="157"/>
        <end position="177"/>
    </location>
</feature>
<feature type="region of interest" description="Disordered" evidence="2">
    <location>
        <begin position="145"/>
        <end position="195"/>
    </location>
</feature>
<feature type="compositionally biased region" description="Low complexity" evidence="2">
    <location>
        <begin position="57"/>
        <end position="89"/>
    </location>
</feature>
<reference evidence="3" key="1">
    <citation type="submission" date="2021-10" db="EMBL/GenBank/DDBJ databases">
        <title>Streptomyces nigrumlapis sp.nov.,an antimicrobial producing actinobacterium isolated from Black Gobi rocks.</title>
        <authorList>
            <person name="Wen Y."/>
            <person name="Zhang W."/>
            <person name="Liu X.G."/>
        </authorList>
    </citation>
    <scope>NUCLEOTIDE SEQUENCE</scope>
    <source>
        <strain evidence="3">ST13-2-2</strain>
    </source>
</reference>
<evidence type="ECO:0000256" key="2">
    <source>
        <dbReference type="SAM" id="MobiDB-lite"/>
    </source>
</evidence>
<keyword evidence="4" id="KW-1185">Reference proteome</keyword>
<dbReference type="RefSeq" id="WP_248866131.1">
    <property type="nucleotide sequence ID" value="NZ_CP086322.1"/>
</dbReference>
<evidence type="ECO:0000256" key="1">
    <source>
        <dbReference type="ARBA" id="ARBA00022801"/>
    </source>
</evidence>
<evidence type="ECO:0000313" key="4">
    <source>
        <dbReference type="Proteomes" id="UP000830115"/>
    </source>
</evidence>
<dbReference type="EMBL" id="CP086322">
    <property type="protein sequence ID" value="UQA95236.1"/>
    <property type="molecule type" value="Genomic_DNA"/>
</dbReference>
<sequence>MTAEEGRAKAPGPGGGRRPGHGHHRPGHGQPLIGVAWAVLLLGLWLWGSGMTGGGAATAPTTGDIAAAGRPPGQRPSHPGHPPGHASPQVRATPSGRASPHAHHAPQAQASTRAHHAVVASSTVKPSRLTISVLGVRAGIVERGRDEHRSGKIPSDGNASQGRVSDTNASDESTSDGNAPHGNGPVVPSPPGAPDLVGWDAAGPQPGAEGVAVLVGRADGGPRRAVFHRLSAVRPGDRVDVRRTDGSTARFTVEDVRIHAREPLDARQLHEAHEPDRSELRLVAWGGGVDRARRAHPAHVVVSAYLTGFRRADAVDAADG</sequence>
<dbReference type="Gene3D" id="2.40.260.10">
    <property type="entry name" value="Sortase"/>
    <property type="match status" value="1"/>
</dbReference>
<gene>
    <name evidence="3" type="ORF">K9S39_28310</name>
</gene>
<organism evidence="3 4">
    <name type="scientific">Streptomyces halobius</name>
    <dbReference type="NCBI Taxonomy" id="2879846"/>
    <lineage>
        <taxon>Bacteria</taxon>
        <taxon>Bacillati</taxon>
        <taxon>Actinomycetota</taxon>
        <taxon>Actinomycetes</taxon>
        <taxon>Kitasatosporales</taxon>
        <taxon>Streptomycetaceae</taxon>
        <taxon>Streptomyces</taxon>
    </lineage>
</organism>
<dbReference type="InterPro" id="IPR023365">
    <property type="entry name" value="Sortase_dom-sf"/>
</dbReference>
<dbReference type="InterPro" id="IPR005754">
    <property type="entry name" value="Sortase"/>
</dbReference>
<name>A0ABY4MFX7_9ACTN</name>
<proteinExistence type="predicted"/>